<accession>A0ABP0R799</accession>
<protein>
    <submittedName>
        <fullName evidence="1">Uncharacterized protein</fullName>
    </submittedName>
</protein>
<reference evidence="1 2" key="1">
    <citation type="submission" date="2024-02" db="EMBL/GenBank/DDBJ databases">
        <authorList>
            <person name="Chen Y."/>
            <person name="Shah S."/>
            <person name="Dougan E. K."/>
            <person name="Thang M."/>
            <person name="Chan C."/>
        </authorList>
    </citation>
    <scope>NUCLEOTIDE SEQUENCE [LARGE SCALE GENOMIC DNA]</scope>
</reference>
<evidence type="ECO:0000313" key="1">
    <source>
        <dbReference type="EMBL" id="CAK9096453.1"/>
    </source>
</evidence>
<sequence length="51" mass="5885">MERRCLGPGRGRNAWARAPGLLLVWITEEKGGSMELRRGDIYIYRSMSDQM</sequence>
<dbReference type="Proteomes" id="UP001642484">
    <property type="component" value="Unassembled WGS sequence"/>
</dbReference>
<organism evidence="1 2">
    <name type="scientific">Durusdinium trenchii</name>
    <dbReference type="NCBI Taxonomy" id="1381693"/>
    <lineage>
        <taxon>Eukaryota</taxon>
        <taxon>Sar</taxon>
        <taxon>Alveolata</taxon>
        <taxon>Dinophyceae</taxon>
        <taxon>Suessiales</taxon>
        <taxon>Symbiodiniaceae</taxon>
        <taxon>Durusdinium</taxon>
    </lineage>
</organism>
<dbReference type="EMBL" id="CAXAMN010025606">
    <property type="protein sequence ID" value="CAK9096453.1"/>
    <property type="molecule type" value="Genomic_DNA"/>
</dbReference>
<gene>
    <name evidence="1" type="ORF">CCMP2556_LOCUS45863</name>
</gene>
<comment type="caution">
    <text evidence="1">The sequence shown here is derived from an EMBL/GenBank/DDBJ whole genome shotgun (WGS) entry which is preliminary data.</text>
</comment>
<evidence type="ECO:0000313" key="2">
    <source>
        <dbReference type="Proteomes" id="UP001642484"/>
    </source>
</evidence>
<proteinExistence type="predicted"/>
<name>A0ABP0R799_9DINO</name>
<keyword evidence="2" id="KW-1185">Reference proteome</keyword>